<name>A0ABV8FQ75_9ACTN</name>
<sequence>MSPRPPDIDGLFTDGRAYDLRHIREGLAATIRVVTGADLHLPSGRVVACEPATAFPKGAQRHAFIQRAEPGSYPVELAVADYHRSGPRGSSLPYVAAARIVVRDEPVAAWRLALLEGQDDTALAEDEFYGYPVDGGMGALGSPEAFDSPDAVEDLMWEADSLEDFDTAGVYTNAVTGHNVVFFHTGEGDGHYPTWVGYTAGGAVAGFASCFMTLSADR</sequence>
<dbReference type="EMBL" id="JBHSBH010000010">
    <property type="protein sequence ID" value="MFC3997549.1"/>
    <property type="molecule type" value="Genomic_DNA"/>
</dbReference>
<evidence type="ECO:0000313" key="1">
    <source>
        <dbReference type="EMBL" id="MFC3997549.1"/>
    </source>
</evidence>
<organism evidence="1 2">
    <name type="scientific">Nocardiopsis sediminis</name>
    <dbReference type="NCBI Taxonomy" id="1778267"/>
    <lineage>
        <taxon>Bacteria</taxon>
        <taxon>Bacillati</taxon>
        <taxon>Actinomycetota</taxon>
        <taxon>Actinomycetes</taxon>
        <taxon>Streptosporangiales</taxon>
        <taxon>Nocardiopsidaceae</taxon>
        <taxon>Nocardiopsis</taxon>
    </lineage>
</organism>
<dbReference type="Proteomes" id="UP001595847">
    <property type="component" value="Unassembled WGS sequence"/>
</dbReference>
<comment type="caution">
    <text evidence="1">The sequence shown here is derived from an EMBL/GenBank/DDBJ whole genome shotgun (WGS) entry which is preliminary data.</text>
</comment>
<gene>
    <name evidence="1" type="ORF">ACFOVU_16570</name>
</gene>
<dbReference type="RefSeq" id="WP_378534597.1">
    <property type="nucleotide sequence ID" value="NZ_JBHSBH010000010.1"/>
</dbReference>
<keyword evidence="2" id="KW-1185">Reference proteome</keyword>
<accession>A0ABV8FQ75</accession>
<proteinExistence type="predicted"/>
<reference evidence="2" key="1">
    <citation type="journal article" date="2019" name="Int. J. Syst. Evol. Microbiol.">
        <title>The Global Catalogue of Microorganisms (GCM) 10K type strain sequencing project: providing services to taxonomists for standard genome sequencing and annotation.</title>
        <authorList>
            <consortium name="The Broad Institute Genomics Platform"/>
            <consortium name="The Broad Institute Genome Sequencing Center for Infectious Disease"/>
            <person name="Wu L."/>
            <person name="Ma J."/>
        </authorList>
    </citation>
    <scope>NUCLEOTIDE SEQUENCE [LARGE SCALE GENOMIC DNA]</scope>
    <source>
        <strain evidence="2">TBRC 1826</strain>
    </source>
</reference>
<dbReference type="InterPro" id="IPR025335">
    <property type="entry name" value="DUF4241"/>
</dbReference>
<evidence type="ECO:0000313" key="2">
    <source>
        <dbReference type="Proteomes" id="UP001595847"/>
    </source>
</evidence>
<dbReference type="Pfam" id="PF14025">
    <property type="entry name" value="DUF4241"/>
    <property type="match status" value="1"/>
</dbReference>
<protein>
    <submittedName>
        <fullName evidence="1">DUF4241 domain-containing protein</fullName>
    </submittedName>
</protein>